<protein>
    <submittedName>
        <fullName evidence="3">Transposase</fullName>
    </submittedName>
</protein>
<dbReference type="InterPro" id="IPR012337">
    <property type="entry name" value="RNaseH-like_sf"/>
</dbReference>
<dbReference type="SUPFAM" id="SSF53098">
    <property type="entry name" value="Ribonuclease H-like"/>
    <property type="match status" value="1"/>
</dbReference>
<gene>
    <name evidence="3" type="ORF">N0A02_11930</name>
</gene>
<dbReference type="InterPro" id="IPR001584">
    <property type="entry name" value="Integrase_cat-core"/>
</dbReference>
<accession>A0ABV1LLL3</accession>
<evidence type="ECO:0000313" key="3">
    <source>
        <dbReference type="EMBL" id="MEQ5840134.1"/>
    </source>
</evidence>
<evidence type="ECO:0000259" key="2">
    <source>
        <dbReference type="PROSITE" id="PS50994"/>
    </source>
</evidence>
<comment type="caution">
    <text evidence="3">The sequence shown here is derived from an EMBL/GenBank/DDBJ whole genome shotgun (WGS) entry which is preliminary data.</text>
</comment>
<feature type="region of interest" description="Disordered" evidence="1">
    <location>
        <begin position="633"/>
        <end position="662"/>
    </location>
</feature>
<keyword evidence="4" id="KW-1185">Reference proteome</keyword>
<dbReference type="Proteomes" id="UP001469089">
    <property type="component" value="Unassembled WGS sequence"/>
</dbReference>
<dbReference type="RefSeq" id="WP_349542392.1">
    <property type="nucleotide sequence ID" value="NZ_JAOALG010000001.1"/>
</dbReference>
<proteinExistence type="predicted"/>
<dbReference type="Gene3D" id="3.30.420.10">
    <property type="entry name" value="Ribonuclease H-like superfamily/Ribonuclease H"/>
    <property type="match status" value="1"/>
</dbReference>
<evidence type="ECO:0000256" key="1">
    <source>
        <dbReference type="SAM" id="MobiDB-lite"/>
    </source>
</evidence>
<organism evidence="3 4">
    <name type="scientific">Paraburkholderia acidicola</name>
    <dbReference type="NCBI Taxonomy" id="1912599"/>
    <lineage>
        <taxon>Bacteria</taxon>
        <taxon>Pseudomonadati</taxon>
        <taxon>Pseudomonadota</taxon>
        <taxon>Betaproteobacteria</taxon>
        <taxon>Burkholderiales</taxon>
        <taxon>Burkholderiaceae</taxon>
        <taxon>Paraburkholderia</taxon>
    </lineage>
</organism>
<dbReference type="PROSITE" id="PS50994">
    <property type="entry name" value="INTEGRASE"/>
    <property type="match status" value="1"/>
</dbReference>
<dbReference type="EMBL" id="JAOALG010000001">
    <property type="protein sequence ID" value="MEQ5840134.1"/>
    <property type="molecule type" value="Genomic_DNA"/>
</dbReference>
<evidence type="ECO:0000313" key="4">
    <source>
        <dbReference type="Proteomes" id="UP001469089"/>
    </source>
</evidence>
<feature type="domain" description="Integrase catalytic" evidence="2">
    <location>
        <begin position="264"/>
        <end position="469"/>
    </location>
</feature>
<sequence>MKTFLIGRGLVIKWQEATLEFVHREPDALVFRDVLTNAISVFPEAEFWNSFRARTLQVIEAISTPTQLTYEEGAEDSPHGVQQTLHQLPEKWQEDVDRKAKYIAALFRLGISRGQRGQMQTVLHKIAKQIGDEDVPPAPSTVGKWMSDVEKANGDISVTVSGFATRERRKSTGPAHEELIQESISHHYLTRERRSKTASHSGYLRDLKTENRARAAASRDLLIPVSYSTYVRRIEELPKYDVAVSRYGAQIARRRFNMIEGHLPASHPLDYVEIDHTVVNLYVVDDESFMPLGRPWLTAIKDRFSKMLLGLFLSFTGPSVQSVFGALRHSLEGHHLATRLWPDIENPWASSGLGATYVSDRGSDFLAIMYRMAIRALGAEYQYCERRTPWHKASIERFFQTVETTFFESIAGKTFRSLAERGDYDPAKTAVVRFSVLVYLIHKWAADFHNASPDRMTGARPIDLWNEGIVIAPPSLPANLDQLDVVLGNTCTGRISHEGLRYGTMTYADRYLRDLMGHVGPGARVTFSVPPNDLGYAYVFDPRHKINVPVANTRPEYASGLSLFQHQWLKKICREKYKEVNVDRLIEVRGEISDRVREELQAKSVRSKERLARLAGINSHAVLSGEARTILDPFGLPGNPQPSQTTSPVSVSDVRRPSWRLV</sequence>
<reference evidence="3 4" key="1">
    <citation type="journal article" date="2024" name="Chem. Sci.">
        <title>Discovery of a lagriamide polyketide by integrated genome mining, isotopic labeling, and untargeted metabolomics.</title>
        <authorList>
            <person name="Fergusson C.H."/>
            <person name="Saulog J."/>
            <person name="Paulo B.S."/>
            <person name="Wilson D.M."/>
            <person name="Liu D.Y."/>
            <person name="Morehouse N.J."/>
            <person name="Waterworth S."/>
            <person name="Barkei J."/>
            <person name="Gray C.A."/>
            <person name="Kwan J.C."/>
            <person name="Eustaquio A.S."/>
            <person name="Linington R.G."/>
        </authorList>
    </citation>
    <scope>NUCLEOTIDE SEQUENCE [LARGE SCALE GENOMIC DNA]</scope>
    <source>
        <strain evidence="3 4">RL17-338-BIF-B</strain>
    </source>
</reference>
<dbReference type="InterPro" id="IPR036397">
    <property type="entry name" value="RNaseH_sf"/>
</dbReference>
<name>A0ABV1LLL3_9BURK</name>